<reference evidence="1 2" key="1">
    <citation type="journal article" date="2024" name="BMC Genomics">
        <title>De novo assembly and annotation of Popillia japonica's genome with initial clues to its potential as an invasive pest.</title>
        <authorList>
            <person name="Cucini C."/>
            <person name="Boschi S."/>
            <person name="Funari R."/>
            <person name="Cardaioli E."/>
            <person name="Iannotti N."/>
            <person name="Marturano G."/>
            <person name="Paoli F."/>
            <person name="Bruttini M."/>
            <person name="Carapelli A."/>
            <person name="Frati F."/>
            <person name="Nardi F."/>
        </authorList>
    </citation>
    <scope>NUCLEOTIDE SEQUENCE [LARGE SCALE GENOMIC DNA]</scope>
    <source>
        <strain evidence="1">DMR45628</strain>
    </source>
</reference>
<proteinExistence type="predicted"/>
<comment type="caution">
    <text evidence="1">The sequence shown here is derived from an EMBL/GenBank/DDBJ whole genome shotgun (WGS) entry which is preliminary data.</text>
</comment>
<name>A0AAW1ITH1_POPJA</name>
<keyword evidence="2" id="KW-1185">Reference proteome</keyword>
<evidence type="ECO:0000313" key="2">
    <source>
        <dbReference type="Proteomes" id="UP001458880"/>
    </source>
</evidence>
<dbReference type="Proteomes" id="UP001458880">
    <property type="component" value="Unassembled WGS sequence"/>
</dbReference>
<protein>
    <submittedName>
        <fullName evidence="1">Uncharacterized protein</fullName>
    </submittedName>
</protein>
<dbReference type="AlphaFoldDB" id="A0AAW1ITH1"/>
<accession>A0AAW1ITH1</accession>
<dbReference type="EMBL" id="JASPKY010000553">
    <property type="protein sequence ID" value="KAK9693115.1"/>
    <property type="molecule type" value="Genomic_DNA"/>
</dbReference>
<sequence length="75" mass="8740">MLFLEGSGYVRVWPYYTAERELMCTLQAEMEFMCTLQDICPEAEYYTAERELMCTLQEMCPEADGGAYFPMPQVN</sequence>
<evidence type="ECO:0000313" key="1">
    <source>
        <dbReference type="EMBL" id="KAK9693115.1"/>
    </source>
</evidence>
<gene>
    <name evidence="1" type="ORF">QE152_g34427</name>
</gene>
<organism evidence="1 2">
    <name type="scientific">Popillia japonica</name>
    <name type="common">Japanese beetle</name>
    <dbReference type="NCBI Taxonomy" id="7064"/>
    <lineage>
        <taxon>Eukaryota</taxon>
        <taxon>Metazoa</taxon>
        <taxon>Ecdysozoa</taxon>
        <taxon>Arthropoda</taxon>
        <taxon>Hexapoda</taxon>
        <taxon>Insecta</taxon>
        <taxon>Pterygota</taxon>
        <taxon>Neoptera</taxon>
        <taxon>Endopterygota</taxon>
        <taxon>Coleoptera</taxon>
        <taxon>Polyphaga</taxon>
        <taxon>Scarabaeiformia</taxon>
        <taxon>Scarabaeidae</taxon>
        <taxon>Rutelinae</taxon>
        <taxon>Popillia</taxon>
    </lineage>
</organism>